<organism evidence="1 2">
    <name type="scientific">Sedimenticola selenatireducens</name>
    <dbReference type="NCBI Taxonomy" id="191960"/>
    <lineage>
        <taxon>Bacteria</taxon>
        <taxon>Pseudomonadati</taxon>
        <taxon>Pseudomonadota</taxon>
        <taxon>Gammaproteobacteria</taxon>
        <taxon>Chromatiales</taxon>
        <taxon>Sedimenticolaceae</taxon>
        <taxon>Sedimenticola</taxon>
    </lineage>
</organism>
<comment type="caution">
    <text evidence="1">The sequence shown here is derived from an EMBL/GenBank/DDBJ whole genome shotgun (WGS) entry which is preliminary data.</text>
</comment>
<evidence type="ECO:0000313" key="2">
    <source>
        <dbReference type="Proteomes" id="UP000316649"/>
    </source>
</evidence>
<keyword evidence="2" id="KW-1185">Reference proteome</keyword>
<dbReference type="Proteomes" id="UP000316649">
    <property type="component" value="Unassembled WGS sequence"/>
</dbReference>
<proteinExistence type="predicted"/>
<accession>A0A557SCJ5</accession>
<name>A0A557SCJ5_9GAMM</name>
<dbReference type="EMBL" id="VMNH01000009">
    <property type="protein sequence ID" value="TVO75140.1"/>
    <property type="molecule type" value="Genomic_DNA"/>
</dbReference>
<protein>
    <submittedName>
        <fullName evidence="1">Uncharacterized protein</fullName>
    </submittedName>
</protein>
<dbReference type="AlphaFoldDB" id="A0A557SCJ5"/>
<gene>
    <name evidence="1" type="ORF">FHP88_09000</name>
</gene>
<reference evidence="1 2" key="1">
    <citation type="submission" date="2019-07" db="EMBL/GenBank/DDBJ databases">
        <title>The pathways for chlorine oxyanion respiration interact through the shared metabolite chlorate.</title>
        <authorList>
            <person name="Barnum T.P."/>
            <person name="Cheng Y."/>
            <person name="Hill K.A."/>
            <person name="Lucas L.N."/>
            <person name="Carlson H.K."/>
            <person name="Coates J.D."/>
        </authorList>
    </citation>
    <scope>NUCLEOTIDE SEQUENCE [LARGE SCALE GENOMIC DNA]</scope>
    <source>
        <strain evidence="1 2">BK-1</strain>
    </source>
</reference>
<sequence length="113" mass="12717">MHPLIEKMRRAREKVVETGGHRFTIRRPTHLQIIEARAASGGTTVRSALGYVVGWNLTEIDLVPGGAPDPVPFDETLFIEWVEDKPVIWGDLIQEIQNAYADHVKKMEEAEGN</sequence>
<dbReference type="RefSeq" id="WP_144358713.1">
    <property type="nucleotide sequence ID" value="NZ_VMNH01000009.1"/>
</dbReference>
<evidence type="ECO:0000313" key="1">
    <source>
        <dbReference type="EMBL" id="TVO75140.1"/>
    </source>
</evidence>